<dbReference type="Pfam" id="PF00096">
    <property type="entry name" value="zf-C2H2"/>
    <property type="match status" value="2"/>
</dbReference>
<comment type="subcellular location">
    <subcellularLocation>
        <location evidence="1">Nucleus</location>
    </subcellularLocation>
</comment>
<dbReference type="OMA" id="FRHKCFL"/>
<dbReference type="WBParaSite" id="nRc.2.0.1.t22633-RA">
    <property type="protein sequence ID" value="nRc.2.0.1.t22633-RA"/>
    <property type="gene ID" value="nRc.2.0.1.g22633"/>
</dbReference>
<evidence type="ECO:0000259" key="10">
    <source>
        <dbReference type="PROSITE" id="PS50157"/>
    </source>
</evidence>
<evidence type="ECO:0000256" key="8">
    <source>
        <dbReference type="ARBA" id="ARBA00037948"/>
    </source>
</evidence>
<dbReference type="FunFam" id="3.30.160.60:FF:000043">
    <property type="entry name" value="Scratch family zinc finger 2"/>
    <property type="match status" value="1"/>
</dbReference>
<evidence type="ECO:0000256" key="3">
    <source>
        <dbReference type="ARBA" id="ARBA00022737"/>
    </source>
</evidence>
<evidence type="ECO:0000256" key="7">
    <source>
        <dbReference type="ARBA" id="ARBA00023242"/>
    </source>
</evidence>
<proteinExistence type="inferred from homology"/>
<dbReference type="InterPro" id="IPR050527">
    <property type="entry name" value="Snail/Krueppel_Znf"/>
</dbReference>
<keyword evidence="3" id="KW-0677">Repeat</keyword>
<dbReference type="GO" id="GO:0000978">
    <property type="term" value="F:RNA polymerase II cis-regulatory region sequence-specific DNA binding"/>
    <property type="evidence" value="ECO:0007669"/>
    <property type="project" value="TreeGrafter"/>
</dbReference>
<evidence type="ECO:0000256" key="2">
    <source>
        <dbReference type="ARBA" id="ARBA00022723"/>
    </source>
</evidence>
<dbReference type="PANTHER" id="PTHR24388">
    <property type="entry name" value="ZINC FINGER PROTEIN"/>
    <property type="match status" value="1"/>
</dbReference>
<evidence type="ECO:0000313" key="12">
    <source>
        <dbReference type="WBParaSite" id="nRc.2.0.1.t22633-RA"/>
    </source>
</evidence>
<dbReference type="PROSITE" id="PS50157">
    <property type="entry name" value="ZINC_FINGER_C2H2_2"/>
    <property type="match status" value="2"/>
</dbReference>
<dbReference type="GO" id="GO:0000981">
    <property type="term" value="F:DNA-binding transcription factor activity, RNA polymerase II-specific"/>
    <property type="evidence" value="ECO:0007669"/>
    <property type="project" value="TreeGrafter"/>
</dbReference>
<dbReference type="Proteomes" id="UP000887565">
    <property type="component" value="Unplaced"/>
</dbReference>
<keyword evidence="11" id="KW-1185">Reference proteome</keyword>
<evidence type="ECO:0000313" key="11">
    <source>
        <dbReference type="Proteomes" id="UP000887565"/>
    </source>
</evidence>
<keyword evidence="2" id="KW-0479">Metal-binding</keyword>
<dbReference type="Gene3D" id="3.30.160.60">
    <property type="entry name" value="Classic Zinc Finger"/>
    <property type="match status" value="2"/>
</dbReference>
<dbReference type="SUPFAM" id="SSF57667">
    <property type="entry name" value="beta-beta-alpha zinc fingers"/>
    <property type="match status" value="1"/>
</dbReference>
<name>A0A915J839_ROMCU</name>
<keyword evidence="5" id="KW-0862">Zinc</keyword>
<evidence type="ECO:0000256" key="4">
    <source>
        <dbReference type="ARBA" id="ARBA00022771"/>
    </source>
</evidence>
<evidence type="ECO:0000256" key="6">
    <source>
        <dbReference type="ARBA" id="ARBA00023125"/>
    </source>
</evidence>
<keyword evidence="7" id="KW-0539">Nucleus</keyword>
<evidence type="ECO:0000256" key="9">
    <source>
        <dbReference type="PROSITE-ProRule" id="PRU00042"/>
    </source>
</evidence>
<accession>A0A915J839</accession>
<organism evidence="11 12">
    <name type="scientific">Romanomermis culicivorax</name>
    <name type="common">Nematode worm</name>
    <dbReference type="NCBI Taxonomy" id="13658"/>
    <lineage>
        <taxon>Eukaryota</taxon>
        <taxon>Metazoa</taxon>
        <taxon>Ecdysozoa</taxon>
        <taxon>Nematoda</taxon>
        <taxon>Enoplea</taxon>
        <taxon>Dorylaimia</taxon>
        <taxon>Mermithida</taxon>
        <taxon>Mermithoidea</taxon>
        <taxon>Mermithidae</taxon>
        <taxon>Romanomermis</taxon>
    </lineage>
</organism>
<keyword evidence="4 9" id="KW-0863">Zinc-finger</keyword>
<dbReference type="InterPro" id="IPR036236">
    <property type="entry name" value="Znf_C2H2_sf"/>
</dbReference>
<keyword evidence="6" id="KW-0238">DNA-binding</keyword>
<feature type="domain" description="C2H2-type" evidence="10">
    <location>
        <begin position="10"/>
        <end position="37"/>
    </location>
</feature>
<dbReference type="PANTHER" id="PTHR24388:SF54">
    <property type="entry name" value="PROTEIN ESCARGOT"/>
    <property type="match status" value="1"/>
</dbReference>
<dbReference type="GO" id="GO:0005634">
    <property type="term" value="C:nucleus"/>
    <property type="evidence" value="ECO:0007669"/>
    <property type="project" value="UniProtKB-SubCell"/>
</dbReference>
<dbReference type="GO" id="GO:0008270">
    <property type="term" value="F:zinc ion binding"/>
    <property type="evidence" value="ECO:0007669"/>
    <property type="project" value="UniProtKB-KW"/>
</dbReference>
<dbReference type="PROSITE" id="PS00028">
    <property type="entry name" value="ZINC_FINGER_C2H2_1"/>
    <property type="match status" value="2"/>
</dbReference>
<dbReference type="SMART" id="SM00355">
    <property type="entry name" value="ZnF_C2H2"/>
    <property type="match status" value="2"/>
</dbReference>
<reference evidence="12" key="1">
    <citation type="submission" date="2022-11" db="UniProtKB">
        <authorList>
            <consortium name="WormBaseParasite"/>
        </authorList>
    </citation>
    <scope>IDENTIFICATION</scope>
</reference>
<protein>
    <submittedName>
        <fullName evidence="12">C2H2-type domain-containing protein</fullName>
    </submittedName>
</protein>
<dbReference type="InterPro" id="IPR013087">
    <property type="entry name" value="Znf_C2H2_type"/>
</dbReference>
<comment type="similarity">
    <text evidence="8">Belongs to the snail C2H2-type zinc-finger protein family.</text>
</comment>
<dbReference type="FunFam" id="3.30.160.60:FF:000693">
    <property type="entry name" value="Snail family zinc finger 1a"/>
    <property type="match status" value="1"/>
</dbReference>
<dbReference type="AlphaFoldDB" id="A0A915J839"/>
<feature type="domain" description="C2H2-type" evidence="10">
    <location>
        <begin position="38"/>
        <end position="61"/>
    </location>
</feature>
<evidence type="ECO:0000256" key="5">
    <source>
        <dbReference type="ARBA" id="ARBA00022833"/>
    </source>
</evidence>
<evidence type="ECO:0000256" key="1">
    <source>
        <dbReference type="ARBA" id="ARBA00004123"/>
    </source>
</evidence>
<sequence length="87" mass="10312">MHIRTHTLPCKCEVCDKAFSRPWLLQGHMRTHTGERPFLCSHCGRAFADRSNLRAHLQTHSEVVCAYEHNFDARNQYVIVYMKRYHP</sequence>